<dbReference type="Pfam" id="PF00176">
    <property type="entry name" value="SNF2-rel_dom"/>
    <property type="match status" value="1"/>
</dbReference>
<dbReference type="InterPro" id="IPR000330">
    <property type="entry name" value="SNF2_N"/>
</dbReference>
<sequence>MLSITISLVLRPWFTNKTLEAADKLLKDVDCRVICYRSAVAAIFNGMAGYCLLDFRAAPKISQGFRIIDERCSICGHRQRNGDHCRHLAALTIKMMLNAEDGPFPAPLLFPHSPLTNLGAFLHQKAARPHISTPHDDQIIFANDNFTVGLAGLRQALEILPPIFSQYNFPISLAANFDQQALTDAWEHLRFLCRSETEEKLNSAGQDSRGQTQDSGIWVQICRLFFTRQGAENIQPILQRQIDNKSKANNGFSLVFSTNNGPQLQITPSRHQLINLLKQTGSMELINVKGKARAYSKIYFQDDDSLMIEPWLDLGDSGCQRRLDIEDSIFDGYYAARDNNFYEIEEQEDDFTPASGHSALPLLAFAERTNPAAPIIIPSGEVPAFLDKHLRAILSGRHDPDPALSDFSIDDLPDTIEVLDYNEDDDWCYLSARYTCGSRHLDLREIMALRKNGEKHATGRDKWLNLQNTPLDWFYDLGDERLQKGTKGDEKSLLRLSKLEMMSLLSLVPELNLPQDNQGDLIKSRLRQLRHADLADADIPRHLRDYQRSGLAWLNHLYVNGIGGILADDMGLGKTHQALALLQLALRMGSGPALVICPASVLSHWQDKLDKFYPEVKYQIHYGPKRRLGDLAASHVLLTTYGVMRQDIDLLKRINFGVLIFDEIQYLKNRDNATSKAATLLNSRVCFGLSGTPVENSLTDLKAIYDICLPGLLGSHSNFRRTYVIPIEEQHDDRRLAALQRLTQPFMLRRSR</sequence>
<organism evidence="2">
    <name type="scientific">hydrothermal vent metagenome</name>
    <dbReference type="NCBI Taxonomy" id="652676"/>
    <lineage>
        <taxon>unclassified sequences</taxon>
        <taxon>metagenomes</taxon>
        <taxon>ecological metagenomes</taxon>
    </lineage>
</organism>
<accession>A0A3B0VPS9</accession>
<dbReference type="PANTHER" id="PTHR10799">
    <property type="entry name" value="SNF2/RAD54 HELICASE FAMILY"/>
    <property type="match status" value="1"/>
</dbReference>
<dbReference type="SUPFAM" id="SSF52540">
    <property type="entry name" value="P-loop containing nucleoside triphosphate hydrolases"/>
    <property type="match status" value="1"/>
</dbReference>
<dbReference type="Gene3D" id="3.40.50.10810">
    <property type="entry name" value="Tandem AAA-ATPase domain"/>
    <property type="match status" value="1"/>
</dbReference>
<protein>
    <recommendedName>
        <fullName evidence="1">Helicase ATP-binding domain-containing protein</fullName>
    </recommendedName>
</protein>
<dbReference type="EMBL" id="UOEX01000371">
    <property type="protein sequence ID" value="VAW41102.1"/>
    <property type="molecule type" value="Genomic_DNA"/>
</dbReference>
<dbReference type="PROSITE" id="PS51192">
    <property type="entry name" value="HELICASE_ATP_BIND_1"/>
    <property type="match status" value="1"/>
</dbReference>
<reference evidence="2" key="1">
    <citation type="submission" date="2018-06" db="EMBL/GenBank/DDBJ databases">
        <authorList>
            <person name="Zhirakovskaya E."/>
        </authorList>
    </citation>
    <scope>NUCLEOTIDE SEQUENCE</scope>
</reference>
<evidence type="ECO:0000313" key="2">
    <source>
        <dbReference type="EMBL" id="VAW41102.1"/>
    </source>
</evidence>
<dbReference type="InterPro" id="IPR014001">
    <property type="entry name" value="Helicase_ATP-bd"/>
</dbReference>
<dbReference type="InterPro" id="IPR027417">
    <property type="entry name" value="P-loop_NTPase"/>
</dbReference>
<evidence type="ECO:0000259" key="1">
    <source>
        <dbReference type="PROSITE" id="PS51192"/>
    </source>
</evidence>
<gene>
    <name evidence="2" type="ORF">MNBD_DELTA03-1468</name>
</gene>
<feature type="domain" description="Helicase ATP-binding" evidence="1">
    <location>
        <begin position="555"/>
        <end position="711"/>
    </location>
</feature>
<name>A0A3B0VPS9_9ZZZZ</name>
<dbReference type="SMART" id="SM00487">
    <property type="entry name" value="DEXDc"/>
    <property type="match status" value="1"/>
</dbReference>
<dbReference type="AlphaFoldDB" id="A0A3B0VPS9"/>
<dbReference type="InterPro" id="IPR038718">
    <property type="entry name" value="SNF2-like_sf"/>
</dbReference>
<dbReference type="GO" id="GO:0005524">
    <property type="term" value="F:ATP binding"/>
    <property type="evidence" value="ECO:0007669"/>
    <property type="project" value="InterPro"/>
</dbReference>
<proteinExistence type="predicted"/>
<feature type="non-terminal residue" evidence="2">
    <location>
        <position position="752"/>
    </location>
</feature>